<evidence type="ECO:0000259" key="4">
    <source>
        <dbReference type="Pfam" id="PF13336"/>
    </source>
</evidence>
<keyword evidence="6" id="KW-1185">Reference proteome</keyword>
<dbReference type="Gene3D" id="3.40.1080.10">
    <property type="entry name" value="Glutaconate Coenzyme A-transferase"/>
    <property type="match status" value="1"/>
</dbReference>
<evidence type="ECO:0000313" key="6">
    <source>
        <dbReference type="Proteomes" id="UP000586454"/>
    </source>
</evidence>
<organism evidence="5 6">
    <name type="scientific">Aedoeadaptatus nemausensis</name>
    <dbReference type="NCBI Taxonomy" id="2582829"/>
    <lineage>
        <taxon>Bacteria</taxon>
        <taxon>Bacillati</taxon>
        <taxon>Bacillota</taxon>
        <taxon>Tissierellia</taxon>
        <taxon>Tissierellales</taxon>
        <taxon>Peptoniphilaceae</taxon>
        <taxon>Aedoeadaptatus</taxon>
    </lineage>
</organism>
<dbReference type="Proteomes" id="UP000586454">
    <property type="component" value="Unassembled WGS sequence"/>
</dbReference>
<gene>
    <name evidence="5" type="ORF">PEPNEM18_01104</name>
</gene>
<reference evidence="5 6" key="1">
    <citation type="submission" date="2020-06" db="EMBL/GenBank/DDBJ databases">
        <authorList>
            <person name="Criscuolo A."/>
        </authorList>
    </citation>
    <scope>NUCLEOTIDE SEQUENCE [LARGE SCALE GENOMIC DNA]</scope>
    <source>
        <strain evidence="5">1804121828</strain>
    </source>
</reference>
<dbReference type="InterPro" id="IPR037171">
    <property type="entry name" value="NagB/RpiA_transferase-like"/>
</dbReference>
<protein>
    <submittedName>
        <fullName evidence="5">Putative butyryl-CoA:acetate CoA-transferase</fullName>
    </submittedName>
</protein>
<dbReference type="Pfam" id="PF13336">
    <property type="entry name" value="AcetylCoA_hyd_C"/>
    <property type="match status" value="1"/>
</dbReference>
<dbReference type="InterPro" id="IPR038460">
    <property type="entry name" value="AcetylCoA_hyd_C_sf"/>
</dbReference>
<feature type="domain" description="Acetyl-CoA hydrolase/transferase C-terminal" evidence="4">
    <location>
        <begin position="274"/>
        <end position="429"/>
    </location>
</feature>
<dbReference type="InterPro" id="IPR003702">
    <property type="entry name" value="ActCoA_hydro_N"/>
</dbReference>
<feature type="domain" description="Acetyl-CoA hydrolase/transferase N-terminal" evidence="3">
    <location>
        <begin position="4"/>
        <end position="182"/>
    </location>
</feature>
<dbReference type="AlphaFoldDB" id="A0A6V6Y5S7"/>
<dbReference type="RefSeq" id="WP_180500080.1">
    <property type="nucleotide sequence ID" value="NZ_CAIJCS010000019.1"/>
</dbReference>
<dbReference type="PANTHER" id="PTHR21432:SF20">
    <property type="entry name" value="ACETYL-COA HYDROLASE"/>
    <property type="match status" value="1"/>
</dbReference>
<evidence type="ECO:0000259" key="3">
    <source>
        <dbReference type="Pfam" id="PF02550"/>
    </source>
</evidence>
<dbReference type="Gene3D" id="3.40.1080.20">
    <property type="entry name" value="Acetyl-CoA hydrolase/transferase C-terminal domain"/>
    <property type="match status" value="1"/>
</dbReference>
<accession>A0A6V6Y5S7</accession>
<proteinExistence type="inferred from homology"/>
<dbReference type="EMBL" id="CAIJCS010000019">
    <property type="protein sequence ID" value="CAC9931822.1"/>
    <property type="molecule type" value="Genomic_DNA"/>
</dbReference>
<dbReference type="GO" id="GO:0006083">
    <property type="term" value="P:acetate metabolic process"/>
    <property type="evidence" value="ECO:0007669"/>
    <property type="project" value="InterPro"/>
</dbReference>
<comment type="caution">
    <text evidence="5">The sequence shown here is derived from an EMBL/GenBank/DDBJ whole genome shotgun (WGS) entry which is preliminary data.</text>
</comment>
<dbReference type="GO" id="GO:0008775">
    <property type="term" value="F:acetate CoA-transferase activity"/>
    <property type="evidence" value="ECO:0007669"/>
    <property type="project" value="InterPro"/>
</dbReference>
<dbReference type="Pfam" id="PF02550">
    <property type="entry name" value="AcetylCoA_hydro"/>
    <property type="match status" value="1"/>
</dbReference>
<dbReference type="PANTHER" id="PTHR21432">
    <property type="entry name" value="ACETYL-COA HYDROLASE-RELATED"/>
    <property type="match status" value="1"/>
</dbReference>
<dbReference type="InterPro" id="IPR046433">
    <property type="entry name" value="ActCoA_hydro"/>
</dbReference>
<evidence type="ECO:0000256" key="1">
    <source>
        <dbReference type="ARBA" id="ARBA00009632"/>
    </source>
</evidence>
<name>A0A6V6Y5S7_9FIRM</name>
<dbReference type="SUPFAM" id="SSF100950">
    <property type="entry name" value="NagB/RpiA/CoA transferase-like"/>
    <property type="match status" value="2"/>
</dbReference>
<evidence type="ECO:0000313" key="5">
    <source>
        <dbReference type="EMBL" id="CAC9931822.1"/>
    </source>
</evidence>
<sequence>MNLEKEYRKKCITAEEGAALVKDGDILELGFAAIFPVEFDEALAARKNDFRHVVIRNGILSHPSKLLEAGEPFEWQSWHATPDVRRAIERGTANHIPIRYSEMPRYIRENVRTDILVLPVSEMDSHGYFNFGLDSSHFLDQARVAKTVVVEVNPHQPRIVGRSESEIHLRDVDFIIETEGYPMASLAARNYTTVDEKIADFVVERIEDGSTLQLGIGALPGAVGAAIASSSLKNLGVHTEMYVDSFMDMTLAGKITGAMKTRDKGRQVFAFLAGSEKLYDFADENPELMSAPVDYVNDAGVIGDQYRMVSINTALHVNLRGEVSSETVGLRHISGAGGQLDFALGSYLAPEGKGFICLHSSRVDKDGKRSSNIVPDFSRGTITTMPAPMTHYVVTEYGVANLKGKSTYERAKALIAIAHPECREDLILEAKAKGVWI</sequence>
<evidence type="ECO:0000256" key="2">
    <source>
        <dbReference type="ARBA" id="ARBA00022679"/>
    </source>
</evidence>
<comment type="similarity">
    <text evidence="1">Belongs to the acetyl-CoA hydrolase/transferase family.</text>
</comment>
<dbReference type="InterPro" id="IPR026888">
    <property type="entry name" value="AcetylCoA_hyd_C"/>
</dbReference>
<dbReference type="Gene3D" id="3.30.750.70">
    <property type="entry name" value="4-hydroxybutyrate coenzyme like domains"/>
    <property type="match status" value="1"/>
</dbReference>
<keyword evidence="2 5" id="KW-0808">Transferase</keyword>